<evidence type="ECO:0000313" key="2">
    <source>
        <dbReference type="EMBL" id="KAK9704218.1"/>
    </source>
</evidence>
<feature type="region of interest" description="Disordered" evidence="1">
    <location>
        <begin position="28"/>
        <end position="63"/>
    </location>
</feature>
<keyword evidence="3" id="KW-1185">Reference proteome</keyword>
<evidence type="ECO:0000313" key="3">
    <source>
        <dbReference type="Proteomes" id="UP001458880"/>
    </source>
</evidence>
<dbReference type="EMBL" id="JASPKY010000355">
    <property type="protein sequence ID" value="KAK9704218.1"/>
    <property type="molecule type" value="Genomic_DNA"/>
</dbReference>
<sequence>MAVDPNWYSRGRDGAGFLLRELIDMFDDDDEDPITPDSIAICPSDKPPNADTDKDSDMSDEEAMDNVDHLPAPYVPKWQCGIHNKTRKVTSILLSRTTTFPSGSAVYTTKQGK</sequence>
<dbReference type="AlphaFoldDB" id="A0AAW1JLR2"/>
<reference evidence="2 3" key="1">
    <citation type="journal article" date="2024" name="BMC Genomics">
        <title>De novo assembly and annotation of Popillia japonica's genome with initial clues to its potential as an invasive pest.</title>
        <authorList>
            <person name="Cucini C."/>
            <person name="Boschi S."/>
            <person name="Funari R."/>
            <person name="Cardaioli E."/>
            <person name="Iannotti N."/>
            <person name="Marturano G."/>
            <person name="Paoli F."/>
            <person name="Bruttini M."/>
            <person name="Carapelli A."/>
            <person name="Frati F."/>
            <person name="Nardi F."/>
        </authorList>
    </citation>
    <scope>NUCLEOTIDE SEQUENCE [LARGE SCALE GENOMIC DNA]</scope>
    <source>
        <strain evidence="2">DMR45628</strain>
    </source>
</reference>
<name>A0AAW1JLR2_POPJA</name>
<gene>
    <name evidence="2" type="ORF">QE152_g28422</name>
</gene>
<proteinExistence type="predicted"/>
<protein>
    <submittedName>
        <fullName evidence="2">Uncharacterized protein</fullName>
    </submittedName>
</protein>
<comment type="caution">
    <text evidence="2">The sequence shown here is derived from an EMBL/GenBank/DDBJ whole genome shotgun (WGS) entry which is preliminary data.</text>
</comment>
<dbReference type="Proteomes" id="UP001458880">
    <property type="component" value="Unassembled WGS sequence"/>
</dbReference>
<organism evidence="2 3">
    <name type="scientific">Popillia japonica</name>
    <name type="common">Japanese beetle</name>
    <dbReference type="NCBI Taxonomy" id="7064"/>
    <lineage>
        <taxon>Eukaryota</taxon>
        <taxon>Metazoa</taxon>
        <taxon>Ecdysozoa</taxon>
        <taxon>Arthropoda</taxon>
        <taxon>Hexapoda</taxon>
        <taxon>Insecta</taxon>
        <taxon>Pterygota</taxon>
        <taxon>Neoptera</taxon>
        <taxon>Endopterygota</taxon>
        <taxon>Coleoptera</taxon>
        <taxon>Polyphaga</taxon>
        <taxon>Scarabaeiformia</taxon>
        <taxon>Scarabaeidae</taxon>
        <taxon>Rutelinae</taxon>
        <taxon>Popillia</taxon>
    </lineage>
</organism>
<accession>A0AAW1JLR2</accession>
<evidence type="ECO:0000256" key="1">
    <source>
        <dbReference type="SAM" id="MobiDB-lite"/>
    </source>
</evidence>